<evidence type="ECO:0000313" key="2">
    <source>
        <dbReference type="EMBL" id="RMJ03585.1"/>
    </source>
</evidence>
<feature type="non-terminal residue" evidence="2">
    <location>
        <position position="52"/>
    </location>
</feature>
<proteinExistence type="predicted"/>
<organism evidence="2 3">
    <name type="scientific">Fusarium kuroshium</name>
    <dbReference type="NCBI Taxonomy" id="2010991"/>
    <lineage>
        <taxon>Eukaryota</taxon>
        <taxon>Fungi</taxon>
        <taxon>Dikarya</taxon>
        <taxon>Ascomycota</taxon>
        <taxon>Pezizomycotina</taxon>
        <taxon>Sordariomycetes</taxon>
        <taxon>Hypocreomycetidae</taxon>
        <taxon>Hypocreales</taxon>
        <taxon>Nectriaceae</taxon>
        <taxon>Fusarium</taxon>
        <taxon>Fusarium solani species complex</taxon>
    </lineage>
</organism>
<evidence type="ECO:0000313" key="3">
    <source>
        <dbReference type="Proteomes" id="UP000277212"/>
    </source>
</evidence>
<feature type="compositionally biased region" description="Basic and acidic residues" evidence="1">
    <location>
        <begin position="1"/>
        <end position="18"/>
    </location>
</feature>
<keyword evidence="3" id="KW-1185">Reference proteome</keyword>
<dbReference type="Proteomes" id="UP000277212">
    <property type="component" value="Unassembled WGS sequence"/>
</dbReference>
<dbReference type="EMBL" id="NKUJ01000503">
    <property type="protein sequence ID" value="RMJ03585.1"/>
    <property type="molecule type" value="Genomic_DNA"/>
</dbReference>
<accession>A0A3M2RF58</accession>
<comment type="caution">
    <text evidence="2">The sequence shown here is derived from an EMBL/GenBank/DDBJ whole genome shotgun (WGS) entry which is preliminary data.</text>
</comment>
<sequence length="52" mass="5655">MNSEHGHACAARGEDSAHTRYNADPSFQRSARPETPGFSTMQYPPAGNTHLP</sequence>
<gene>
    <name evidence="2" type="ORF">CDV36_014889</name>
</gene>
<evidence type="ECO:0000256" key="1">
    <source>
        <dbReference type="SAM" id="MobiDB-lite"/>
    </source>
</evidence>
<feature type="region of interest" description="Disordered" evidence="1">
    <location>
        <begin position="1"/>
        <end position="52"/>
    </location>
</feature>
<dbReference type="AlphaFoldDB" id="A0A3M2RF58"/>
<reference evidence="2 3" key="1">
    <citation type="submission" date="2017-06" db="EMBL/GenBank/DDBJ databases">
        <title>Comparative genomic analysis of Ambrosia Fusariam Clade fungi.</title>
        <authorList>
            <person name="Stajich J.E."/>
            <person name="Carrillo J."/>
            <person name="Kijimoto T."/>
            <person name="Eskalen A."/>
            <person name="O'Donnell K."/>
            <person name="Kasson M."/>
        </authorList>
    </citation>
    <scope>NUCLEOTIDE SEQUENCE [LARGE SCALE GENOMIC DNA]</scope>
    <source>
        <strain evidence="2">UCR3666</strain>
    </source>
</reference>
<protein>
    <submittedName>
        <fullName evidence="2">Uncharacterized protein</fullName>
    </submittedName>
</protein>
<name>A0A3M2RF58_9HYPO</name>